<dbReference type="PANTHER" id="PTHR35399:SF4">
    <property type="entry name" value="MEMBRANE PROTEIN"/>
    <property type="match status" value="1"/>
</dbReference>
<dbReference type="Pfam" id="PF05787">
    <property type="entry name" value="PhoX"/>
    <property type="match status" value="1"/>
</dbReference>
<dbReference type="Proteomes" id="UP001595698">
    <property type="component" value="Unassembled WGS sequence"/>
</dbReference>
<proteinExistence type="predicted"/>
<name>A0ABV8F1V4_9ACTN</name>
<reference evidence="2" key="1">
    <citation type="journal article" date="2019" name="Int. J. Syst. Evol. Microbiol.">
        <title>The Global Catalogue of Microorganisms (GCM) 10K type strain sequencing project: providing services to taxonomists for standard genome sequencing and annotation.</title>
        <authorList>
            <consortium name="The Broad Institute Genomics Platform"/>
            <consortium name="The Broad Institute Genome Sequencing Center for Infectious Disease"/>
            <person name="Wu L."/>
            <person name="Ma J."/>
        </authorList>
    </citation>
    <scope>NUCLEOTIDE SEQUENCE [LARGE SCALE GENOMIC DNA]</scope>
    <source>
        <strain evidence="2">TBRC 7912</strain>
    </source>
</reference>
<evidence type="ECO:0000313" key="2">
    <source>
        <dbReference type="Proteomes" id="UP001595698"/>
    </source>
</evidence>
<dbReference type="PANTHER" id="PTHR35399">
    <property type="entry name" value="SLR8030 PROTEIN"/>
    <property type="match status" value="1"/>
</dbReference>
<dbReference type="RefSeq" id="WP_386190005.1">
    <property type="nucleotide sequence ID" value="NZ_JBHSBC010000012.1"/>
</dbReference>
<protein>
    <submittedName>
        <fullName evidence="1">Alkaline phosphatase PhoX</fullName>
    </submittedName>
</protein>
<dbReference type="InterPro" id="IPR008557">
    <property type="entry name" value="PhoX"/>
</dbReference>
<keyword evidence="2" id="KW-1185">Reference proteome</keyword>
<dbReference type="Pfam" id="PF07676">
    <property type="entry name" value="PD40"/>
    <property type="match status" value="1"/>
</dbReference>
<evidence type="ECO:0000313" key="1">
    <source>
        <dbReference type="EMBL" id="MFC3981292.1"/>
    </source>
</evidence>
<sequence>MLRRTFVRTGEPAPGTAFAGPLRWGAAGADASRGGLAVLSGPYGPPRPPDANGVVLPEGFSSRVVARTGHRVGGVLWHPAPGDGACFPDGDGWVYVSNSEIPLLGGATAIRFRPDGSVHGAYRVLSGTDLNRAGAATPWKTWLSCEETARGQVFECDPYGVRAAMPRLAMGRFRHAGAACDPVNRVVYLTEDEPDGCLYRFVPACWGDLTTGRLEVLCVLPDDGSTAWRRVPNPAALLEATRHQVDAAHRFQGGGACHYSAGVCLFASGDDGRVWAYDTLRERLETVETAEAGDLMELVLAGPGRTAAPFLRVEGHPGSEITGPALSPDGARLYFSSQRGRRDDAAGTDGVTYEITGPFPR</sequence>
<organism evidence="1 2">
    <name type="scientific">Streptosporangium jomthongense</name>
    <dbReference type="NCBI Taxonomy" id="1193683"/>
    <lineage>
        <taxon>Bacteria</taxon>
        <taxon>Bacillati</taxon>
        <taxon>Actinomycetota</taxon>
        <taxon>Actinomycetes</taxon>
        <taxon>Streptosporangiales</taxon>
        <taxon>Streptosporangiaceae</taxon>
        <taxon>Streptosporangium</taxon>
    </lineage>
</organism>
<accession>A0ABV8F1V4</accession>
<dbReference type="SUPFAM" id="SSF75011">
    <property type="entry name" value="3-carboxy-cis,cis-mucoante lactonizing enzyme"/>
    <property type="match status" value="1"/>
</dbReference>
<dbReference type="InterPro" id="IPR011659">
    <property type="entry name" value="WD40"/>
</dbReference>
<dbReference type="EMBL" id="JBHSBC010000012">
    <property type="protein sequence ID" value="MFC3981292.1"/>
    <property type="molecule type" value="Genomic_DNA"/>
</dbReference>
<comment type="caution">
    <text evidence="1">The sequence shown here is derived from an EMBL/GenBank/DDBJ whole genome shotgun (WGS) entry which is preliminary data.</text>
</comment>
<gene>
    <name evidence="1" type="ORF">ACFOYY_14235</name>
</gene>